<evidence type="ECO:0000256" key="8">
    <source>
        <dbReference type="RuleBase" id="RU000461"/>
    </source>
</evidence>
<keyword evidence="5 7" id="KW-0408">Iron</keyword>
<keyword evidence="3 7" id="KW-0479">Metal-binding</keyword>
<dbReference type="GO" id="GO:0005506">
    <property type="term" value="F:iron ion binding"/>
    <property type="evidence" value="ECO:0007669"/>
    <property type="project" value="InterPro"/>
</dbReference>
<comment type="caution">
    <text evidence="9">The sequence shown here is derived from an EMBL/GenBank/DDBJ whole genome shotgun (WGS) entry which is preliminary data.</text>
</comment>
<dbReference type="SUPFAM" id="SSF48264">
    <property type="entry name" value="Cytochrome P450"/>
    <property type="match status" value="1"/>
</dbReference>
<evidence type="ECO:0000313" key="9">
    <source>
        <dbReference type="EMBL" id="PNS16982.1"/>
    </source>
</evidence>
<evidence type="ECO:0000256" key="3">
    <source>
        <dbReference type="ARBA" id="ARBA00022723"/>
    </source>
</evidence>
<dbReference type="InterPro" id="IPR002401">
    <property type="entry name" value="Cyt_P450_E_grp-I"/>
</dbReference>
<dbReference type="InterPro" id="IPR001128">
    <property type="entry name" value="Cyt_P450"/>
</dbReference>
<evidence type="ECO:0000256" key="6">
    <source>
        <dbReference type="ARBA" id="ARBA00023033"/>
    </source>
</evidence>
<evidence type="ECO:0000313" key="10">
    <source>
        <dbReference type="Proteomes" id="UP000243797"/>
    </source>
</evidence>
<dbReference type="PROSITE" id="PS00086">
    <property type="entry name" value="CYTOCHROME_P450"/>
    <property type="match status" value="1"/>
</dbReference>
<dbReference type="PANTHER" id="PTHR24305:SF157">
    <property type="entry name" value="N-ACETYLTRYPTOPHAN 6-HYDROXYLASE IVOC-RELATED"/>
    <property type="match status" value="1"/>
</dbReference>
<dbReference type="OrthoDB" id="3945418at2759"/>
<dbReference type="Pfam" id="PF00067">
    <property type="entry name" value="p450"/>
    <property type="match status" value="1"/>
</dbReference>
<evidence type="ECO:0000256" key="5">
    <source>
        <dbReference type="ARBA" id="ARBA00023004"/>
    </source>
</evidence>
<dbReference type="InterPro" id="IPR050121">
    <property type="entry name" value="Cytochrome_P450_monoxygenase"/>
</dbReference>
<comment type="cofactor">
    <cofactor evidence="1 7">
        <name>heme</name>
        <dbReference type="ChEBI" id="CHEBI:30413"/>
    </cofactor>
</comment>
<evidence type="ECO:0000256" key="1">
    <source>
        <dbReference type="ARBA" id="ARBA00001971"/>
    </source>
</evidence>
<proteinExistence type="inferred from homology"/>
<dbReference type="PRINTS" id="PR00385">
    <property type="entry name" value="P450"/>
</dbReference>
<dbReference type="Gene3D" id="1.10.630.10">
    <property type="entry name" value="Cytochrome P450"/>
    <property type="match status" value="1"/>
</dbReference>
<evidence type="ECO:0000256" key="2">
    <source>
        <dbReference type="ARBA" id="ARBA00010617"/>
    </source>
</evidence>
<keyword evidence="10" id="KW-1185">Reference proteome</keyword>
<comment type="similarity">
    <text evidence="2 8">Belongs to the cytochrome P450 family.</text>
</comment>
<dbReference type="PRINTS" id="PR00463">
    <property type="entry name" value="EP450I"/>
</dbReference>
<organism evidence="9 10">
    <name type="scientific">Sphaceloma murrayae</name>
    <dbReference type="NCBI Taxonomy" id="2082308"/>
    <lineage>
        <taxon>Eukaryota</taxon>
        <taxon>Fungi</taxon>
        <taxon>Dikarya</taxon>
        <taxon>Ascomycota</taxon>
        <taxon>Pezizomycotina</taxon>
        <taxon>Dothideomycetes</taxon>
        <taxon>Dothideomycetidae</taxon>
        <taxon>Myriangiales</taxon>
        <taxon>Elsinoaceae</taxon>
        <taxon>Sphaceloma</taxon>
    </lineage>
</organism>
<evidence type="ECO:0000256" key="7">
    <source>
        <dbReference type="PIRSR" id="PIRSR602401-1"/>
    </source>
</evidence>
<dbReference type="GO" id="GO:0020037">
    <property type="term" value="F:heme binding"/>
    <property type="evidence" value="ECO:0007669"/>
    <property type="project" value="InterPro"/>
</dbReference>
<dbReference type="Proteomes" id="UP000243797">
    <property type="component" value="Unassembled WGS sequence"/>
</dbReference>
<name>A0A2K1QPP3_9PEZI</name>
<feature type="binding site" description="axial binding residue" evidence="7">
    <location>
        <position position="436"/>
    </location>
    <ligand>
        <name>heme</name>
        <dbReference type="ChEBI" id="CHEBI:30413"/>
    </ligand>
    <ligandPart>
        <name>Fe</name>
        <dbReference type="ChEBI" id="CHEBI:18248"/>
    </ligandPart>
</feature>
<gene>
    <name evidence="9" type="ORF">CAC42_4946</name>
</gene>
<dbReference type="STRING" id="2082308.A0A2K1QPP3"/>
<keyword evidence="7 8" id="KW-0349">Heme</keyword>
<accession>A0A2K1QPP3</accession>
<dbReference type="AlphaFoldDB" id="A0A2K1QPP3"/>
<reference evidence="9 10" key="1">
    <citation type="submission" date="2017-06" db="EMBL/GenBank/DDBJ databases">
        <title>Draft genome sequence of a variant of Elsinoe murrayae.</title>
        <authorList>
            <person name="Cheng Q."/>
        </authorList>
    </citation>
    <scope>NUCLEOTIDE SEQUENCE [LARGE SCALE GENOMIC DNA]</scope>
    <source>
        <strain evidence="9 10">CQ-2017a</strain>
    </source>
</reference>
<dbReference type="InterPro" id="IPR036396">
    <property type="entry name" value="Cyt_P450_sf"/>
</dbReference>
<keyword evidence="4 8" id="KW-0560">Oxidoreductase</keyword>
<dbReference type="GO" id="GO:0016705">
    <property type="term" value="F:oxidoreductase activity, acting on paired donors, with incorporation or reduction of molecular oxygen"/>
    <property type="evidence" value="ECO:0007669"/>
    <property type="project" value="InterPro"/>
</dbReference>
<protein>
    <submittedName>
        <fullName evidence="9">Isotrichodermin C-15 hydroxylase</fullName>
    </submittedName>
</protein>
<dbReference type="GO" id="GO:0004497">
    <property type="term" value="F:monooxygenase activity"/>
    <property type="evidence" value="ECO:0007669"/>
    <property type="project" value="UniProtKB-KW"/>
</dbReference>
<dbReference type="InParanoid" id="A0A2K1QPP3"/>
<dbReference type="EMBL" id="NKHZ01000055">
    <property type="protein sequence ID" value="PNS16982.1"/>
    <property type="molecule type" value="Genomic_DNA"/>
</dbReference>
<dbReference type="InterPro" id="IPR017972">
    <property type="entry name" value="Cyt_P450_CS"/>
</dbReference>
<sequence length="497" mass="56094">MVVICYGLLLPLYRIFLHPLAKLPGPKLAAATYWYDLYHDWFAGPCFGRSAFNIEQLHAIYGPVVRITPDEISVKDPDWYDALFSGRYEKCLRNYHAMGSPGSIAQASDPELHRLRRAPLNAFFSKRSILNLESIVKHNVELLSEGFDSFLQRRQPLHVGTALTALGIDVITDYAFGQSWGCLQDANFSPSWKATMMFLLRAVPILKHIHWLFRPLNKLAETRLTSLNPNLVSYSGFRKHVHAQIKRLLDDRSVAPQKREVTSQSRTVFEAVLDSDLPSDQKTLQRVADEALVMVVAGGETTAASVTSLLFHLLDNPTVLRQVQVELDTVMPDPAVLADWTTLEKLPHLHAAIKETLRISSLITTRQQMVLRDGVWTYGTWIIPVGTTISMSIPATHLDASIFPSPNTFLPERWMGEHAKGLEKYFIPFSKGSRACIGQNLAYCEMYLASAAILRRFDMELFDTVRERDIDVVRDCLVGMPGYASKGVRVRILGRRE</sequence>
<dbReference type="PANTHER" id="PTHR24305">
    <property type="entry name" value="CYTOCHROME P450"/>
    <property type="match status" value="1"/>
</dbReference>
<evidence type="ECO:0000256" key="4">
    <source>
        <dbReference type="ARBA" id="ARBA00023002"/>
    </source>
</evidence>
<dbReference type="CDD" id="cd11062">
    <property type="entry name" value="CYP58-like"/>
    <property type="match status" value="1"/>
</dbReference>
<keyword evidence="6 8" id="KW-0503">Monooxygenase</keyword>